<dbReference type="EMBL" id="JADQBC010000026">
    <property type="protein sequence ID" value="MBR8827308.1"/>
    <property type="molecule type" value="Genomic_DNA"/>
</dbReference>
<evidence type="ECO:0000313" key="2">
    <source>
        <dbReference type="Proteomes" id="UP000767446"/>
    </source>
</evidence>
<accession>A0A941JP96</accession>
<dbReference type="SUPFAM" id="SSF52540">
    <property type="entry name" value="P-loop containing nucleoside triphosphate hydrolases"/>
    <property type="match status" value="1"/>
</dbReference>
<proteinExistence type="predicted"/>
<comment type="caution">
    <text evidence="1">The sequence shown here is derived from an EMBL/GenBank/DDBJ whole genome shotgun (WGS) entry which is preliminary data.</text>
</comment>
<dbReference type="Proteomes" id="UP000767446">
    <property type="component" value="Unassembled WGS sequence"/>
</dbReference>
<reference evidence="1" key="1">
    <citation type="submission" date="2021-02" db="EMBL/GenBank/DDBJ databases">
        <title>Metagenome analyses of Stigonema ocellatum DSM 106950, Chlorogloea purpurea SAG 13.99 and Gomphosphaeria aponina DSM 107014.</title>
        <authorList>
            <person name="Marter P."/>
            <person name="Huang S."/>
        </authorList>
    </citation>
    <scope>NUCLEOTIDE SEQUENCE</scope>
    <source>
        <strain evidence="1">JP213</strain>
    </source>
</reference>
<dbReference type="Pfam" id="PF13469">
    <property type="entry name" value="Sulfotransfer_3"/>
    <property type="match status" value="1"/>
</dbReference>
<sequence length="266" mass="31101">MEDRSERKTEKKPIFVIGSARSGTSIISKAIKLGAGIYGYNEGHLLPIVAVLVKEIEKEYEKKKHILDKKGYMIAHTNQKEIEERIINVFKDVCEGIYKDEVWIDKTPDLGMIAATPYILRAWPQSKLIFAKRRGVECIISRTRKFQNVSFENHCKFWKQCMEEWLKVRESLKGHYIEIDQREISLNPEKVAKEIGNLLKIEEEKIKRIKEVFVNQRPEFTGGTEKTEAIEIKETGWTDEQIEIFRKHCGEVSEKFGYSETSDYYM</sequence>
<dbReference type="Gene3D" id="3.40.50.300">
    <property type="entry name" value="P-loop containing nucleotide triphosphate hydrolases"/>
    <property type="match status" value="1"/>
</dbReference>
<dbReference type="AlphaFoldDB" id="A0A941JP96"/>
<name>A0A941JP96_9CHRO</name>
<gene>
    <name evidence="1" type="ORF">DSM107014_05280</name>
</gene>
<dbReference type="InterPro" id="IPR027417">
    <property type="entry name" value="P-loop_NTPase"/>
</dbReference>
<protein>
    <submittedName>
        <fullName evidence="1">Sulfotransferase</fullName>
    </submittedName>
</protein>
<organism evidence="1 2">
    <name type="scientific">Gomphosphaeria aponina SAG 52.96 = DSM 107014</name>
    <dbReference type="NCBI Taxonomy" id="1521640"/>
    <lineage>
        <taxon>Bacteria</taxon>
        <taxon>Bacillati</taxon>
        <taxon>Cyanobacteriota</taxon>
        <taxon>Cyanophyceae</taxon>
        <taxon>Oscillatoriophycideae</taxon>
        <taxon>Chroococcales</taxon>
        <taxon>Gomphosphaeriaceae</taxon>
        <taxon>Gomphosphaeria</taxon>
    </lineage>
</organism>
<evidence type="ECO:0000313" key="1">
    <source>
        <dbReference type="EMBL" id="MBR8827308.1"/>
    </source>
</evidence>